<comment type="similarity">
    <text evidence="1">Belongs to the class-II aminoacyl-tRNA synthetase family. Type 1 subfamily.</text>
</comment>
<dbReference type="PANTHER" id="PTHR22594:SF5">
    <property type="entry name" value="ASPARTATE--TRNA LIGASE, MITOCHONDRIAL"/>
    <property type="match status" value="1"/>
</dbReference>
<dbReference type="EMBL" id="JAACLJ010000002">
    <property type="protein sequence ID" value="KAF4592287.1"/>
    <property type="molecule type" value="Genomic_DNA"/>
</dbReference>
<dbReference type="Gene3D" id="3.30.1360.30">
    <property type="entry name" value="GAD-like domain"/>
    <property type="match status" value="1"/>
</dbReference>
<dbReference type="SUPFAM" id="SSF55681">
    <property type="entry name" value="Class II aaRS and biotin synthetases"/>
    <property type="match status" value="1"/>
</dbReference>
<reference evidence="9 10" key="1">
    <citation type="journal article" date="2020" name="G3 (Bethesda)">
        <title>Genetic Underpinnings of Host Manipulation by Ophiocordyceps as Revealed by Comparative Transcriptomics.</title>
        <authorList>
            <person name="Will I."/>
            <person name="Das B."/>
            <person name="Trinh T."/>
            <person name="Brachmann A."/>
            <person name="Ohm R.A."/>
            <person name="de Bekker C."/>
        </authorList>
    </citation>
    <scope>NUCLEOTIDE SEQUENCE [LARGE SCALE GENOMIC DNA]</scope>
    <source>
        <strain evidence="9 10">EC05</strain>
    </source>
</reference>
<evidence type="ECO:0000313" key="9">
    <source>
        <dbReference type="EMBL" id="KAF4592287.1"/>
    </source>
</evidence>
<dbReference type="Gene3D" id="3.30.930.10">
    <property type="entry name" value="Bira Bifunctional Protein, Domain 2"/>
    <property type="match status" value="1"/>
</dbReference>
<gene>
    <name evidence="9" type="ORF">GQ602_002586</name>
</gene>
<dbReference type="GO" id="GO:0005524">
    <property type="term" value="F:ATP binding"/>
    <property type="evidence" value="ECO:0007669"/>
    <property type="project" value="UniProtKB-KW"/>
</dbReference>
<keyword evidence="2" id="KW-0436">Ligase</keyword>
<dbReference type="GO" id="GO:0005739">
    <property type="term" value="C:mitochondrion"/>
    <property type="evidence" value="ECO:0007669"/>
    <property type="project" value="TreeGrafter"/>
</dbReference>
<keyword evidence="4" id="KW-0067">ATP-binding</keyword>
<proteinExistence type="inferred from homology"/>
<evidence type="ECO:0000256" key="3">
    <source>
        <dbReference type="ARBA" id="ARBA00022741"/>
    </source>
</evidence>
<dbReference type="InterPro" id="IPR045864">
    <property type="entry name" value="aa-tRNA-synth_II/BPL/LPL"/>
</dbReference>
<evidence type="ECO:0000256" key="6">
    <source>
        <dbReference type="ARBA" id="ARBA00023146"/>
    </source>
</evidence>
<name>A0A8H4VFJ7_9HYPO</name>
<evidence type="ECO:0000256" key="2">
    <source>
        <dbReference type="ARBA" id="ARBA00022598"/>
    </source>
</evidence>
<dbReference type="Pfam" id="PF00152">
    <property type="entry name" value="tRNA-synt_2"/>
    <property type="match status" value="1"/>
</dbReference>
<evidence type="ECO:0000256" key="5">
    <source>
        <dbReference type="ARBA" id="ARBA00022917"/>
    </source>
</evidence>
<dbReference type="AlphaFoldDB" id="A0A8H4VFJ7"/>
<dbReference type="PROSITE" id="PS50862">
    <property type="entry name" value="AA_TRNA_LIGASE_II"/>
    <property type="match status" value="1"/>
</dbReference>
<dbReference type="InterPro" id="IPR004364">
    <property type="entry name" value="Aa-tRNA-synt_II"/>
</dbReference>
<dbReference type="InterPro" id="IPR006195">
    <property type="entry name" value="aa-tRNA-synth_II"/>
</dbReference>
<organism evidence="9 10">
    <name type="scientific">Ophiocordyceps camponoti-floridani</name>
    <dbReference type="NCBI Taxonomy" id="2030778"/>
    <lineage>
        <taxon>Eukaryota</taxon>
        <taxon>Fungi</taxon>
        <taxon>Dikarya</taxon>
        <taxon>Ascomycota</taxon>
        <taxon>Pezizomycotina</taxon>
        <taxon>Sordariomycetes</taxon>
        <taxon>Hypocreomycetidae</taxon>
        <taxon>Hypocreales</taxon>
        <taxon>Ophiocordycipitaceae</taxon>
        <taxon>Ophiocordyceps</taxon>
    </lineage>
</organism>
<evidence type="ECO:0000313" key="10">
    <source>
        <dbReference type="Proteomes" id="UP000562929"/>
    </source>
</evidence>
<evidence type="ECO:0000256" key="7">
    <source>
        <dbReference type="SAM" id="MobiDB-lite"/>
    </source>
</evidence>
<accession>A0A8H4VFJ7</accession>
<keyword evidence="5" id="KW-0648">Protein biosynthesis</keyword>
<feature type="region of interest" description="Disordered" evidence="7">
    <location>
        <begin position="148"/>
        <end position="181"/>
    </location>
</feature>
<dbReference type="GO" id="GO:0006422">
    <property type="term" value="P:aspartyl-tRNA aminoacylation"/>
    <property type="evidence" value="ECO:0007669"/>
    <property type="project" value="TreeGrafter"/>
</dbReference>
<keyword evidence="10" id="KW-1185">Reference proteome</keyword>
<feature type="compositionally biased region" description="Polar residues" evidence="7">
    <location>
        <begin position="149"/>
        <end position="164"/>
    </location>
</feature>
<dbReference type="GO" id="GO:0004815">
    <property type="term" value="F:aspartate-tRNA ligase activity"/>
    <property type="evidence" value="ECO:0007669"/>
    <property type="project" value="TreeGrafter"/>
</dbReference>
<dbReference type="PANTHER" id="PTHR22594">
    <property type="entry name" value="ASPARTYL/LYSYL-TRNA SYNTHETASE"/>
    <property type="match status" value="1"/>
</dbReference>
<feature type="domain" description="Aminoacyl-transfer RNA synthetases class-II family profile" evidence="8">
    <location>
        <begin position="228"/>
        <end position="694"/>
    </location>
</feature>
<keyword evidence="6 9" id="KW-0030">Aminoacyl-tRNA synthetase</keyword>
<dbReference type="PRINTS" id="PR01042">
    <property type="entry name" value="TRNASYNTHASP"/>
</dbReference>
<keyword evidence="3" id="KW-0547">Nucleotide-binding</keyword>
<dbReference type="InterPro" id="IPR002312">
    <property type="entry name" value="Asp/Asn-tRNA-synth_IIb"/>
</dbReference>
<evidence type="ECO:0000256" key="4">
    <source>
        <dbReference type="ARBA" id="ARBA00022840"/>
    </source>
</evidence>
<dbReference type="OrthoDB" id="439710at2759"/>
<evidence type="ECO:0000259" key="8">
    <source>
        <dbReference type="PROSITE" id="PS50862"/>
    </source>
</evidence>
<comment type="caution">
    <text evidence="9">The sequence shown here is derived from an EMBL/GenBank/DDBJ whole genome shotgun (WGS) entry which is preliminary data.</text>
</comment>
<dbReference type="InterPro" id="IPR004115">
    <property type="entry name" value="GAD-like_sf"/>
</dbReference>
<evidence type="ECO:0000256" key="1">
    <source>
        <dbReference type="ARBA" id="ARBA00006303"/>
    </source>
</evidence>
<sequence>MLPRPRCGVALRGAHRGLLNHIRNSSSLPEDDQQSEELTPGQAYARRAEILRLWHMYQRSEHPGYNSPRTELETLTGFLGKRRDVGKRLSFSDLTTPSGEVVQLCTEAGRGSTIHSKFRHVPNFSPVRVRALEEAPDIETQLRAAMYGSSPSQENPVSLDTNTLVPPRDSTKESAVNNPKRKKRTFQVHDIKPLNSVPNCWLITHDVRFAPKDRHLQIRFHPELQARLRFRSWLKGELNRCLLEMQFVEVETPTLFKSTPEGAREFLVPTRRWGSAYALIQSPQQHKQVLMASGIMRYMQWARCYRDEDARTDRQPEFTQLDLEWAFEDAAGVMEQVSGLIRNVLKTLCPALSYGDVRDERIPIVANIPKRLPASSVPSHRFTTMTFAESLAAYGTDKPDLRIPGRIRAVQDLDRIRQFVGVVTRLPDPIIEVFTLRPEIPEIKETRRFVRQFMANLPPAFDENPDGKPQILICDPSMPLRGFSSLGPDYQEILDSALGQVDLEPGDLVVFQAREQPAPGHTPSSTMMGNFRSLLWNLLVEEGYMSKRSLGEPESLQFAWITEFPMFKPLVKGEQGQGVAGLTCCHHPFTAPLTERDLDLLFTKPLAAKSAAYDLVLNGVEIGGGSRRNHIHKIQELIMRDVLRMPETSIDSFRHLLSALHSGCPPHAGFALGFDRFVALLCDTRTVRDVVAFPKTMKGEDPFFQAPGKLEDEQLAAYGLCHVKPKQG</sequence>
<dbReference type="Proteomes" id="UP000562929">
    <property type="component" value="Unassembled WGS sequence"/>
</dbReference>
<protein>
    <submittedName>
        <fullName evidence="9">Aspartyl-tRNA synthetase</fullName>
    </submittedName>
</protein>